<evidence type="ECO:0000313" key="1">
    <source>
        <dbReference type="EMBL" id="KKB55804.1"/>
    </source>
</evidence>
<dbReference type="STRING" id="1203610.HMPREF1536_03279"/>
<proteinExistence type="predicted"/>
<accession>A0A0F5JDF6</accession>
<dbReference type="RefSeq" id="WP_028726256.1">
    <property type="nucleotide sequence ID" value="NZ_AUAE01000008.1"/>
</dbReference>
<dbReference type="HOGENOM" id="CLU_1894206_0_0_10"/>
<dbReference type="Proteomes" id="UP000033035">
    <property type="component" value="Unassembled WGS sequence"/>
</dbReference>
<organism evidence="1 2">
    <name type="scientific">Parabacteroides gordonii MS-1 = DSM 23371</name>
    <dbReference type="NCBI Taxonomy" id="1203610"/>
    <lineage>
        <taxon>Bacteria</taxon>
        <taxon>Pseudomonadati</taxon>
        <taxon>Bacteroidota</taxon>
        <taxon>Bacteroidia</taxon>
        <taxon>Bacteroidales</taxon>
        <taxon>Tannerellaceae</taxon>
        <taxon>Parabacteroides</taxon>
    </lineage>
</organism>
<keyword evidence="2" id="KW-1185">Reference proteome</keyword>
<comment type="caution">
    <text evidence="1">The sequence shown here is derived from an EMBL/GenBank/DDBJ whole genome shotgun (WGS) entry which is preliminary data.</text>
</comment>
<sequence>MKLQRRHFIQNSFRFRRWSRKGYAAFFSLSRAVTIGQLSSNVSERFQIKNGTVHSSVLFTDQSNPEDKERNAELLQGESYAETLSRLSLVLLLLFTIQTTKQTVAAASSAYTYIYILKREVSVYTGTFRFFIS</sequence>
<dbReference type="PATRIC" id="fig|1203610.3.peg.3341"/>
<reference evidence="1 2" key="1">
    <citation type="submission" date="2013-04" db="EMBL/GenBank/DDBJ databases">
        <title>The Genome Sequence of Parabacteroides gordonii DSM 23371.</title>
        <authorList>
            <consortium name="The Broad Institute Genomics Platform"/>
            <person name="Earl A."/>
            <person name="Ward D."/>
            <person name="Feldgarden M."/>
            <person name="Gevers D."/>
            <person name="Martens E."/>
            <person name="Sakamoto M."/>
            <person name="Benno Y."/>
            <person name="Suzuki N."/>
            <person name="Matsunaga N."/>
            <person name="Koshihara K."/>
            <person name="Seki M."/>
            <person name="Komiya H."/>
            <person name="Walker B."/>
            <person name="Young S."/>
            <person name="Zeng Q."/>
            <person name="Gargeya S."/>
            <person name="Fitzgerald M."/>
            <person name="Haas B."/>
            <person name="Abouelleil A."/>
            <person name="Allen A.W."/>
            <person name="Alvarado L."/>
            <person name="Arachchi H.M."/>
            <person name="Berlin A.M."/>
            <person name="Chapman S.B."/>
            <person name="Gainer-Dewar J."/>
            <person name="Goldberg J."/>
            <person name="Griggs A."/>
            <person name="Gujja S."/>
            <person name="Hansen M."/>
            <person name="Howarth C."/>
            <person name="Imamovic A."/>
            <person name="Ireland A."/>
            <person name="Larimer J."/>
            <person name="McCowan C."/>
            <person name="Murphy C."/>
            <person name="Pearson M."/>
            <person name="Poon T.W."/>
            <person name="Priest M."/>
            <person name="Roberts A."/>
            <person name="Saif S."/>
            <person name="Shea T."/>
            <person name="Sisk P."/>
            <person name="Sykes S."/>
            <person name="Wortman J."/>
            <person name="Nusbaum C."/>
            <person name="Birren B."/>
        </authorList>
    </citation>
    <scope>NUCLEOTIDE SEQUENCE [LARGE SCALE GENOMIC DNA]</scope>
    <source>
        <strain evidence="1 2">MS-1</strain>
    </source>
</reference>
<name>A0A0F5JDF6_9BACT</name>
<dbReference type="EMBL" id="AQHW01000015">
    <property type="protein sequence ID" value="KKB55804.1"/>
    <property type="molecule type" value="Genomic_DNA"/>
</dbReference>
<protein>
    <submittedName>
        <fullName evidence="1">Uncharacterized protein</fullName>
    </submittedName>
</protein>
<gene>
    <name evidence="1" type="ORF">HMPREF1536_03279</name>
</gene>
<evidence type="ECO:0000313" key="2">
    <source>
        <dbReference type="Proteomes" id="UP000033035"/>
    </source>
</evidence>
<dbReference type="AlphaFoldDB" id="A0A0F5JDF6"/>